<evidence type="ECO:0000259" key="3">
    <source>
        <dbReference type="Pfam" id="PF13518"/>
    </source>
</evidence>
<comment type="caution">
    <text evidence="4">The sequence shown here is derived from an EMBL/GenBank/DDBJ whole genome shotgun (WGS) entry which is preliminary data.</text>
</comment>
<name>A0ABU6NR46_9BACI</name>
<feature type="region of interest" description="Disordered" evidence="2">
    <location>
        <begin position="128"/>
        <end position="160"/>
    </location>
</feature>
<comment type="similarity">
    <text evidence="1">Belongs to the IS150/IS1296 orfA family.</text>
</comment>
<organism evidence="4 5">
    <name type="scientific">Shouchella miscanthi</name>
    <dbReference type="NCBI Taxonomy" id="2598861"/>
    <lineage>
        <taxon>Bacteria</taxon>
        <taxon>Bacillati</taxon>
        <taxon>Bacillota</taxon>
        <taxon>Bacilli</taxon>
        <taxon>Bacillales</taxon>
        <taxon>Bacillaceae</taxon>
        <taxon>Shouchella</taxon>
    </lineage>
</organism>
<dbReference type="InterPro" id="IPR052057">
    <property type="entry name" value="IS150/IS1296_orfA-like"/>
</dbReference>
<feature type="non-terminal residue" evidence="4">
    <location>
        <position position="1"/>
    </location>
</feature>
<reference evidence="4 5" key="1">
    <citation type="submission" date="2023-03" db="EMBL/GenBank/DDBJ databases">
        <title>Bacillus Genome Sequencing.</title>
        <authorList>
            <person name="Dunlap C."/>
        </authorList>
    </citation>
    <scope>NUCLEOTIDE SEQUENCE [LARGE SCALE GENOMIC DNA]</scope>
    <source>
        <strain evidence="4 5">B-4107</strain>
    </source>
</reference>
<feature type="domain" description="Insertion element IS150 protein InsJ-like helix-turn-helix" evidence="3">
    <location>
        <begin position="83"/>
        <end position="136"/>
    </location>
</feature>
<dbReference type="Gene3D" id="1.10.10.10">
    <property type="entry name" value="Winged helix-like DNA-binding domain superfamily/Winged helix DNA-binding domain"/>
    <property type="match status" value="1"/>
</dbReference>
<dbReference type="Pfam" id="PF13518">
    <property type="entry name" value="HTH_28"/>
    <property type="match status" value="2"/>
</dbReference>
<dbReference type="InterPro" id="IPR055247">
    <property type="entry name" value="InsJ-like_HTH"/>
</dbReference>
<feature type="region of interest" description="Disordered" evidence="2">
    <location>
        <begin position="181"/>
        <end position="203"/>
    </location>
</feature>
<evidence type="ECO:0000313" key="4">
    <source>
        <dbReference type="EMBL" id="MED4130194.1"/>
    </source>
</evidence>
<dbReference type="SUPFAM" id="SSF46689">
    <property type="entry name" value="Homeodomain-like"/>
    <property type="match status" value="1"/>
</dbReference>
<evidence type="ECO:0000256" key="1">
    <source>
        <dbReference type="ARBA" id="ARBA00038232"/>
    </source>
</evidence>
<feature type="domain" description="Insertion element IS150 protein InsJ-like helix-turn-helix" evidence="3">
    <location>
        <begin position="25"/>
        <end position="73"/>
    </location>
</feature>
<dbReference type="InterPro" id="IPR009057">
    <property type="entry name" value="Homeodomain-like_sf"/>
</dbReference>
<dbReference type="InterPro" id="IPR036388">
    <property type="entry name" value="WH-like_DNA-bd_sf"/>
</dbReference>
<dbReference type="PANTHER" id="PTHR33795:SF1">
    <property type="entry name" value="INSERTION ELEMENT IS150 PROTEIN INSJ"/>
    <property type="match status" value="1"/>
</dbReference>
<keyword evidence="5" id="KW-1185">Reference proteome</keyword>
<gene>
    <name evidence="4" type="ORF">P5F74_18975</name>
</gene>
<feature type="compositionally biased region" description="Basic residues" evidence="2">
    <location>
        <begin position="190"/>
        <end position="203"/>
    </location>
</feature>
<proteinExistence type="inferred from homology"/>
<dbReference type="RefSeq" id="WP_328238817.1">
    <property type="nucleotide sequence ID" value="NZ_JAROAS010000059.1"/>
</dbReference>
<dbReference type="InterPro" id="IPR010921">
    <property type="entry name" value="Trp_repressor/repl_initiator"/>
</dbReference>
<sequence>CCTPNVREKSNDWGVFSMAKYSDEFKRRIVEEYHQGSLGYKLLAKKHGIPSKSVILRWVSAYRTLGPNGLTRKQTQTVYPVHFKKDVLNFMKHTGASLQEAANQFGINNPSLIVSWRLSFERLGLEGLEHKPKGRPSMSKNSHKKQLNKENSQTREQKLERENELLRLEIAYLKKLKAFREDPEGSLEKHKQRWHSSSKKNSD</sequence>
<dbReference type="EMBL" id="JAROAS010000059">
    <property type="protein sequence ID" value="MED4130194.1"/>
    <property type="molecule type" value="Genomic_DNA"/>
</dbReference>
<evidence type="ECO:0000313" key="5">
    <source>
        <dbReference type="Proteomes" id="UP001341820"/>
    </source>
</evidence>
<evidence type="ECO:0000256" key="2">
    <source>
        <dbReference type="SAM" id="MobiDB-lite"/>
    </source>
</evidence>
<accession>A0ABU6NR46</accession>
<dbReference type="PANTHER" id="PTHR33795">
    <property type="entry name" value="INSERTION ELEMENT IS150 PROTEIN INSJ"/>
    <property type="match status" value="1"/>
</dbReference>
<protein>
    <submittedName>
        <fullName evidence="4">Helix-turn-helix domain-containing protein</fullName>
    </submittedName>
</protein>
<dbReference type="SUPFAM" id="SSF48295">
    <property type="entry name" value="TrpR-like"/>
    <property type="match status" value="1"/>
</dbReference>
<dbReference type="Proteomes" id="UP001341820">
    <property type="component" value="Unassembled WGS sequence"/>
</dbReference>